<gene>
    <name evidence="3" type="ORF">D4739_05350</name>
</gene>
<keyword evidence="1" id="KW-0472">Membrane</keyword>
<keyword evidence="4" id="KW-1185">Reference proteome</keyword>
<name>A0A3A5H4R8_9ACTN</name>
<keyword evidence="1" id="KW-1133">Transmembrane helix</keyword>
<sequence length="188" mass="19951">MIRGWHDLLFTFTGVAALTVFTLPLAALVVVVIAGVRQWRRRPHAWRTSVAQVGLVHGTVPFVWLTMMPGSRAGEVTGSVSMVPLRDLETMDTGQVVGNLLILAALGFCLPVLSSTWASIPRIVVLAAGCSTVIEVLQYVLLLDRVSSVDDVLLNTAGAGLAAIASSPWWRGSGTSRHVGAPGWAEIG</sequence>
<dbReference type="InterPro" id="IPR053150">
    <property type="entry name" value="Teicoplanin_resist-assoc"/>
</dbReference>
<dbReference type="Pfam" id="PF04892">
    <property type="entry name" value="VanZ"/>
    <property type="match status" value="1"/>
</dbReference>
<dbReference type="Proteomes" id="UP000276542">
    <property type="component" value="Unassembled WGS sequence"/>
</dbReference>
<protein>
    <submittedName>
        <fullName evidence="3">VanZ family protein</fullName>
    </submittedName>
</protein>
<dbReference type="PANTHER" id="PTHR36834:SF1">
    <property type="entry name" value="INTEGRAL MEMBRANE PROTEIN"/>
    <property type="match status" value="1"/>
</dbReference>
<evidence type="ECO:0000259" key="2">
    <source>
        <dbReference type="Pfam" id="PF04892"/>
    </source>
</evidence>
<proteinExistence type="predicted"/>
<evidence type="ECO:0000256" key="1">
    <source>
        <dbReference type="SAM" id="Phobius"/>
    </source>
</evidence>
<dbReference type="EMBL" id="QYRP01000002">
    <property type="protein sequence ID" value="RJS45703.1"/>
    <property type="molecule type" value="Genomic_DNA"/>
</dbReference>
<organism evidence="3 4">
    <name type="scientific">Nocardioides cavernaquae</name>
    <dbReference type="NCBI Taxonomy" id="2321396"/>
    <lineage>
        <taxon>Bacteria</taxon>
        <taxon>Bacillati</taxon>
        <taxon>Actinomycetota</taxon>
        <taxon>Actinomycetes</taxon>
        <taxon>Propionibacteriales</taxon>
        <taxon>Nocardioidaceae</taxon>
        <taxon>Nocardioides</taxon>
    </lineage>
</organism>
<feature type="transmembrane region" description="Helical" evidence="1">
    <location>
        <begin position="96"/>
        <end position="113"/>
    </location>
</feature>
<dbReference type="OrthoDB" id="3627087at2"/>
<dbReference type="AlphaFoldDB" id="A0A3A5H4R8"/>
<feature type="domain" description="VanZ-like" evidence="2">
    <location>
        <begin position="60"/>
        <end position="164"/>
    </location>
</feature>
<dbReference type="RefSeq" id="WP_120059603.1">
    <property type="nucleotide sequence ID" value="NZ_QYRP01000002.1"/>
</dbReference>
<evidence type="ECO:0000313" key="3">
    <source>
        <dbReference type="EMBL" id="RJS45703.1"/>
    </source>
</evidence>
<comment type="caution">
    <text evidence="3">The sequence shown here is derived from an EMBL/GenBank/DDBJ whole genome shotgun (WGS) entry which is preliminary data.</text>
</comment>
<feature type="transmembrane region" description="Helical" evidence="1">
    <location>
        <begin position="120"/>
        <end position="140"/>
    </location>
</feature>
<accession>A0A3A5H4R8</accession>
<keyword evidence="1" id="KW-0812">Transmembrane</keyword>
<reference evidence="4" key="1">
    <citation type="submission" date="2018-09" db="EMBL/GenBank/DDBJ databases">
        <authorList>
            <person name="Zhu H."/>
        </authorList>
    </citation>
    <scope>NUCLEOTIDE SEQUENCE [LARGE SCALE GENOMIC DNA]</scope>
    <source>
        <strain evidence="4">K1W22B-1</strain>
    </source>
</reference>
<dbReference type="InterPro" id="IPR006976">
    <property type="entry name" value="VanZ-like"/>
</dbReference>
<feature type="transmembrane region" description="Helical" evidence="1">
    <location>
        <begin position="12"/>
        <end position="36"/>
    </location>
</feature>
<dbReference type="PANTHER" id="PTHR36834">
    <property type="entry name" value="MEMBRANE PROTEIN-RELATED"/>
    <property type="match status" value="1"/>
</dbReference>
<evidence type="ECO:0000313" key="4">
    <source>
        <dbReference type="Proteomes" id="UP000276542"/>
    </source>
</evidence>